<dbReference type="PROSITE" id="PS00108">
    <property type="entry name" value="PROTEIN_KINASE_ST"/>
    <property type="match status" value="1"/>
</dbReference>
<dbReference type="Pfam" id="PF00069">
    <property type="entry name" value="Pkinase"/>
    <property type="match status" value="1"/>
</dbReference>
<evidence type="ECO:0000256" key="5">
    <source>
        <dbReference type="ARBA" id="ARBA00022777"/>
    </source>
</evidence>
<evidence type="ECO:0000256" key="4">
    <source>
        <dbReference type="ARBA" id="ARBA00022741"/>
    </source>
</evidence>
<keyword evidence="2" id="KW-0723">Serine/threonine-protein kinase</keyword>
<evidence type="ECO:0000256" key="8">
    <source>
        <dbReference type="ARBA" id="ARBA00048679"/>
    </source>
</evidence>
<dbReference type="RefSeq" id="WP_378932404.1">
    <property type="nucleotide sequence ID" value="NZ_JBHLVO010000004.1"/>
</dbReference>
<dbReference type="InterPro" id="IPR000719">
    <property type="entry name" value="Prot_kinase_dom"/>
</dbReference>
<evidence type="ECO:0000256" key="7">
    <source>
        <dbReference type="ARBA" id="ARBA00047899"/>
    </source>
</evidence>
<dbReference type="SUPFAM" id="SSF56112">
    <property type="entry name" value="Protein kinase-like (PK-like)"/>
    <property type="match status" value="1"/>
</dbReference>
<dbReference type="PANTHER" id="PTHR43895">
    <property type="entry name" value="CALCIUM/CALMODULIN-DEPENDENT PROTEIN KINASE KINASE-RELATED"/>
    <property type="match status" value="1"/>
</dbReference>
<dbReference type="Gene3D" id="3.30.200.20">
    <property type="entry name" value="Phosphorylase Kinase, domain 1"/>
    <property type="match status" value="1"/>
</dbReference>
<evidence type="ECO:0000313" key="10">
    <source>
        <dbReference type="EMBL" id="MFC0271451.1"/>
    </source>
</evidence>
<evidence type="ECO:0000256" key="2">
    <source>
        <dbReference type="ARBA" id="ARBA00022527"/>
    </source>
</evidence>
<dbReference type="SMART" id="SM00220">
    <property type="entry name" value="S_TKc"/>
    <property type="match status" value="1"/>
</dbReference>
<comment type="catalytic activity">
    <reaction evidence="8">
        <text>L-seryl-[protein] + ATP = O-phospho-L-seryl-[protein] + ADP + H(+)</text>
        <dbReference type="Rhea" id="RHEA:17989"/>
        <dbReference type="Rhea" id="RHEA-COMP:9863"/>
        <dbReference type="Rhea" id="RHEA-COMP:11604"/>
        <dbReference type="ChEBI" id="CHEBI:15378"/>
        <dbReference type="ChEBI" id="CHEBI:29999"/>
        <dbReference type="ChEBI" id="CHEBI:30616"/>
        <dbReference type="ChEBI" id="CHEBI:83421"/>
        <dbReference type="ChEBI" id="CHEBI:456216"/>
        <dbReference type="EC" id="2.7.11.1"/>
    </reaction>
</comment>
<evidence type="ECO:0000259" key="9">
    <source>
        <dbReference type="PROSITE" id="PS50011"/>
    </source>
</evidence>
<evidence type="ECO:0000256" key="6">
    <source>
        <dbReference type="ARBA" id="ARBA00022840"/>
    </source>
</evidence>
<proteinExistence type="predicted"/>
<dbReference type="InterPro" id="IPR008271">
    <property type="entry name" value="Ser/Thr_kinase_AS"/>
</dbReference>
<feature type="domain" description="Protein kinase" evidence="9">
    <location>
        <begin position="11"/>
        <end position="276"/>
    </location>
</feature>
<organism evidence="10 11">
    <name type="scientific">Metabacillus herbersteinensis</name>
    <dbReference type="NCBI Taxonomy" id="283816"/>
    <lineage>
        <taxon>Bacteria</taxon>
        <taxon>Bacillati</taxon>
        <taxon>Bacillota</taxon>
        <taxon>Bacilli</taxon>
        <taxon>Bacillales</taxon>
        <taxon>Bacillaceae</taxon>
        <taxon>Metabacillus</taxon>
    </lineage>
</organism>
<sequence length="354" mass="41035">MIVTNTLLQLQIQEEIGHEGRNSKVNKAYDPQLATMFVVKKIPKSDFSSVNEFFIEAQMLYAVQHPNIMGIKYATQDEHSIYLAMDYLKKGSLNALLEERSLTVREIIKYSLEFLSGIHFMHTKNLVHFDIKPTNILINDADKAVVTDFGLSKYLNEQGFAYPEKLYDLNIPMEAFDKAVGFSLYTDIYQAGLTIYRMCNGNNFLREQYNKFEISTGEDLLEILKKEKFPKKEAYLPHIPVKLRNIIKKSLAIDPIKRYETILDMINEISLIDEYLDWSYNEITNEHSEFVKQNEDSTNTLKIVLTKSDENVWLTEGFKIKNSDGKRTKVTKWNSDGYNTKDEAFKAIEKLLKA</sequence>
<name>A0ABV6GCQ5_9BACI</name>
<evidence type="ECO:0000256" key="3">
    <source>
        <dbReference type="ARBA" id="ARBA00022679"/>
    </source>
</evidence>
<evidence type="ECO:0000313" key="11">
    <source>
        <dbReference type="Proteomes" id="UP001589854"/>
    </source>
</evidence>
<dbReference type="GO" id="GO:0004674">
    <property type="term" value="F:protein serine/threonine kinase activity"/>
    <property type="evidence" value="ECO:0007669"/>
    <property type="project" value="UniProtKB-EC"/>
</dbReference>
<comment type="caution">
    <text evidence="10">The sequence shown here is derived from an EMBL/GenBank/DDBJ whole genome shotgun (WGS) entry which is preliminary data.</text>
</comment>
<dbReference type="PROSITE" id="PS50011">
    <property type="entry name" value="PROTEIN_KINASE_DOM"/>
    <property type="match status" value="1"/>
</dbReference>
<dbReference type="Gene3D" id="1.10.510.10">
    <property type="entry name" value="Transferase(Phosphotransferase) domain 1"/>
    <property type="match status" value="1"/>
</dbReference>
<dbReference type="InterPro" id="IPR011009">
    <property type="entry name" value="Kinase-like_dom_sf"/>
</dbReference>
<gene>
    <name evidence="10" type="ORF">ACFFIX_08285</name>
</gene>
<keyword evidence="11" id="KW-1185">Reference proteome</keyword>
<keyword evidence="3 10" id="KW-0808">Transferase</keyword>
<protein>
    <recommendedName>
        <fullName evidence="1">non-specific serine/threonine protein kinase</fullName>
        <ecNumber evidence="1">2.7.11.1</ecNumber>
    </recommendedName>
</protein>
<dbReference type="CDD" id="cd14014">
    <property type="entry name" value="STKc_PknB_like"/>
    <property type="match status" value="1"/>
</dbReference>
<dbReference type="Proteomes" id="UP001589854">
    <property type="component" value="Unassembled WGS sequence"/>
</dbReference>
<keyword evidence="4" id="KW-0547">Nucleotide-binding</keyword>
<keyword evidence="6" id="KW-0067">ATP-binding</keyword>
<comment type="catalytic activity">
    <reaction evidence="7">
        <text>L-threonyl-[protein] + ATP = O-phospho-L-threonyl-[protein] + ADP + H(+)</text>
        <dbReference type="Rhea" id="RHEA:46608"/>
        <dbReference type="Rhea" id="RHEA-COMP:11060"/>
        <dbReference type="Rhea" id="RHEA-COMP:11605"/>
        <dbReference type="ChEBI" id="CHEBI:15378"/>
        <dbReference type="ChEBI" id="CHEBI:30013"/>
        <dbReference type="ChEBI" id="CHEBI:30616"/>
        <dbReference type="ChEBI" id="CHEBI:61977"/>
        <dbReference type="ChEBI" id="CHEBI:456216"/>
        <dbReference type="EC" id="2.7.11.1"/>
    </reaction>
</comment>
<dbReference type="EMBL" id="JBHLVO010000004">
    <property type="protein sequence ID" value="MFC0271451.1"/>
    <property type="molecule type" value="Genomic_DNA"/>
</dbReference>
<accession>A0ABV6GCQ5</accession>
<keyword evidence="5 10" id="KW-0418">Kinase</keyword>
<dbReference type="PANTHER" id="PTHR43895:SF32">
    <property type="entry name" value="SERINE_THREONINE-PROTEIN KINASE CHK1"/>
    <property type="match status" value="1"/>
</dbReference>
<dbReference type="EC" id="2.7.11.1" evidence="1"/>
<reference evidence="10 11" key="1">
    <citation type="submission" date="2024-09" db="EMBL/GenBank/DDBJ databases">
        <authorList>
            <person name="Sun Q."/>
            <person name="Mori K."/>
        </authorList>
    </citation>
    <scope>NUCLEOTIDE SEQUENCE [LARGE SCALE GENOMIC DNA]</scope>
    <source>
        <strain evidence="10 11">CCM 7228</strain>
    </source>
</reference>
<evidence type="ECO:0000256" key="1">
    <source>
        <dbReference type="ARBA" id="ARBA00012513"/>
    </source>
</evidence>